<gene>
    <name evidence="2" type="ORF">Lmor_1626</name>
    <name evidence="3" type="ORF">NCTC12239_01834</name>
</gene>
<dbReference type="EC" id="3.4.16.4" evidence="3"/>
<dbReference type="InterPro" id="IPR012338">
    <property type="entry name" value="Beta-lactam/transpept-like"/>
</dbReference>
<accession>A0A378JW05</accession>
<keyword evidence="4" id="KW-1185">Reference proteome</keyword>
<dbReference type="GO" id="GO:0009002">
    <property type="term" value="F:serine-type D-Ala-D-Ala carboxypeptidase activity"/>
    <property type="evidence" value="ECO:0007669"/>
    <property type="project" value="UniProtKB-EC"/>
</dbReference>
<evidence type="ECO:0000313" key="4">
    <source>
        <dbReference type="Proteomes" id="UP000054985"/>
    </source>
</evidence>
<protein>
    <submittedName>
        <fullName evidence="3">Serine-type D-Ala-D-Ala carboxypeptidase</fullName>
        <ecNumber evidence="3">3.4.16.4</ecNumber>
    </submittedName>
</protein>
<evidence type="ECO:0000313" key="2">
    <source>
        <dbReference type="EMBL" id="KTD34229.1"/>
    </source>
</evidence>
<dbReference type="Gene3D" id="3.40.710.10">
    <property type="entry name" value="DD-peptidase/beta-lactamase superfamily"/>
    <property type="match status" value="1"/>
</dbReference>
<dbReference type="RefSeq" id="WP_162145891.1">
    <property type="nucleotide sequence ID" value="NZ_CAAAJG010000001.1"/>
</dbReference>
<evidence type="ECO:0000313" key="3">
    <source>
        <dbReference type="EMBL" id="STX62895.1"/>
    </source>
</evidence>
<sequence length="373" mass="42244">MNSRNRTLSVLFTAAFMLLNIDVYSMIDKNWIDTEINNFAKDHPVKAMAYGLWINGKPISINALGQSMTAVPATTAMHFRIGGITETMLTTLLMQMVEQKIVRLDDKVSRWFPDLPNANRVTLKMLANSTSGYPDYVYNKKFIEVSTKHPFKQWTDNEIIQYAMMDSPVFQPGTNQKYSHTDYVLLGDILSRASHKSLKELYQSDILDKLDLTHSQFIRTANIPCPVLHAFSQDRGVYEDSTFWNPSWTSFGAMISTINDLGVWANAWMNGSMLTEESSKILRAPDTVCKGTNKRDAYFAMGFVVINHWLLQNPSFGGYSGIFTVLPEKKLVFIAFNTTKKSREDAGNLSMKLWKSLAPKLAPEFPIPTLGHH</sequence>
<dbReference type="EMBL" id="LNYN01000020">
    <property type="protein sequence ID" value="KTD34229.1"/>
    <property type="molecule type" value="Genomic_DNA"/>
</dbReference>
<dbReference type="SUPFAM" id="SSF56601">
    <property type="entry name" value="beta-lactamase/transpeptidase-like"/>
    <property type="match status" value="1"/>
</dbReference>
<organism evidence="3 5">
    <name type="scientific">Legionella moravica</name>
    <dbReference type="NCBI Taxonomy" id="39962"/>
    <lineage>
        <taxon>Bacteria</taxon>
        <taxon>Pseudomonadati</taxon>
        <taxon>Pseudomonadota</taxon>
        <taxon>Gammaproteobacteria</taxon>
        <taxon>Legionellales</taxon>
        <taxon>Legionellaceae</taxon>
        <taxon>Legionella</taxon>
    </lineage>
</organism>
<dbReference type="PANTHER" id="PTHR46825">
    <property type="entry name" value="D-ALANYL-D-ALANINE-CARBOXYPEPTIDASE/ENDOPEPTIDASE AMPH"/>
    <property type="match status" value="1"/>
</dbReference>
<keyword evidence="3" id="KW-0645">Protease</keyword>
<name>A0A378JW05_9GAMM</name>
<dbReference type="InterPro" id="IPR050491">
    <property type="entry name" value="AmpC-like"/>
</dbReference>
<dbReference type="AlphaFoldDB" id="A0A378JW05"/>
<dbReference type="InterPro" id="IPR001466">
    <property type="entry name" value="Beta-lactam-related"/>
</dbReference>
<dbReference type="STRING" id="39962.Lmor_1626"/>
<feature type="domain" description="Beta-lactamase-related" evidence="1">
    <location>
        <begin position="36"/>
        <end position="345"/>
    </location>
</feature>
<reference evidence="3 5" key="2">
    <citation type="submission" date="2018-06" db="EMBL/GenBank/DDBJ databases">
        <authorList>
            <consortium name="Pathogen Informatics"/>
            <person name="Doyle S."/>
        </authorList>
    </citation>
    <scope>NUCLEOTIDE SEQUENCE [LARGE SCALE GENOMIC DNA]</scope>
    <source>
        <strain evidence="3 5">NCTC12239</strain>
    </source>
</reference>
<dbReference type="Proteomes" id="UP000054985">
    <property type="component" value="Unassembled WGS sequence"/>
</dbReference>
<evidence type="ECO:0000313" key="5">
    <source>
        <dbReference type="Proteomes" id="UP000254040"/>
    </source>
</evidence>
<dbReference type="PANTHER" id="PTHR46825:SF7">
    <property type="entry name" value="D-ALANYL-D-ALANINE CARBOXYPEPTIDASE"/>
    <property type="match status" value="1"/>
</dbReference>
<dbReference type="Proteomes" id="UP000254040">
    <property type="component" value="Unassembled WGS sequence"/>
</dbReference>
<evidence type="ECO:0000259" key="1">
    <source>
        <dbReference type="Pfam" id="PF00144"/>
    </source>
</evidence>
<keyword evidence="3" id="KW-0378">Hydrolase</keyword>
<keyword evidence="3" id="KW-0121">Carboxypeptidase</keyword>
<dbReference type="EMBL" id="UGOG01000001">
    <property type="protein sequence ID" value="STX62895.1"/>
    <property type="molecule type" value="Genomic_DNA"/>
</dbReference>
<dbReference type="Pfam" id="PF00144">
    <property type="entry name" value="Beta-lactamase"/>
    <property type="match status" value="1"/>
</dbReference>
<proteinExistence type="predicted"/>
<reference evidence="2 4" key="1">
    <citation type="submission" date="2015-11" db="EMBL/GenBank/DDBJ databases">
        <title>Genomic analysis of 38 Legionella species identifies large and diverse effector repertoires.</title>
        <authorList>
            <person name="Burstein D."/>
            <person name="Amaro F."/>
            <person name="Zusman T."/>
            <person name="Lifshitz Z."/>
            <person name="Cohen O."/>
            <person name="Gilbert J.A."/>
            <person name="Pupko T."/>
            <person name="Shuman H.A."/>
            <person name="Segal G."/>
        </authorList>
    </citation>
    <scope>NUCLEOTIDE SEQUENCE [LARGE SCALE GENOMIC DNA]</scope>
    <source>
        <strain evidence="2 4">ATCC 43877</strain>
    </source>
</reference>